<feature type="transmembrane region" description="Helical" evidence="5">
    <location>
        <begin position="243"/>
        <end position="259"/>
    </location>
</feature>
<evidence type="ECO:0000313" key="7">
    <source>
        <dbReference type="EMBL" id="KAB2809709.1"/>
    </source>
</evidence>
<evidence type="ECO:0000259" key="6">
    <source>
        <dbReference type="Pfam" id="PF13515"/>
    </source>
</evidence>
<accession>A0A7J5DWV5</accession>
<dbReference type="GO" id="GO:0016020">
    <property type="term" value="C:membrane"/>
    <property type="evidence" value="ECO:0007669"/>
    <property type="project" value="UniProtKB-SubCell"/>
</dbReference>
<feature type="transmembrane region" description="Helical" evidence="5">
    <location>
        <begin position="139"/>
        <end position="168"/>
    </location>
</feature>
<evidence type="ECO:0000256" key="1">
    <source>
        <dbReference type="ARBA" id="ARBA00004141"/>
    </source>
</evidence>
<feature type="transmembrane region" description="Helical" evidence="5">
    <location>
        <begin position="116"/>
        <end position="133"/>
    </location>
</feature>
<feature type="domain" description="Integral membrane bound transporter" evidence="6">
    <location>
        <begin position="199"/>
        <end position="329"/>
    </location>
</feature>
<feature type="transmembrane region" description="Helical" evidence="5">
    <location>
        <begin position="189"/>
        <end position="207"/>
    </location>
</feature>
<reference evidence="7 8" key="1">
    <citation type="submission" date="2019-09" db="EMBL/GenBank/DDBJ databases">
        <title>Pimelobacter sp. isolated from Paulinella.</title>
        <authorList>
            <person name="Jeong S.E."/>
        </authorList>
    </citation>
    <scope>NUCLEOTIDE SEQUENCE [LARGE SCALE GENOMIC DNA]</scope>
    <source>
        <strain evidence="7 8">Pch-N</strain>
    </source>
</reference>
<organism evidence="7 8">
    <name type="scientific">Nocardioides simplex</name>
    <name type="common">Arthrobacter simplex</name>
    <dbReference type="NCBI Taxonomy" id="2045"/>
    <lineage>
        <taxon>Bacteria</taxon>
        <taxon>Bacillati</taxon>
        <taxon>Actinomycetota</taxon>
        <taxon>Actinomycetes</taxon>
        <taxon>Propionibacteriales</taxon>
        <taxon>Nocardioidaceae</taxon>
        <taxon>Pimelobacter</taxon>
    </lineage>
</organism>
<feature type="transmembrane region" description="Helical" evidence="5">
    <location>
        <begin position="20"/>
        <end position="44"/>
    </location>
</feature>
<dbReference type="AlphaFoldDB" id="A0A7J5DWV5"/>
<comment type="caution">
    <text evidence="7">The sequence shown here is derived from an EMBL/GenBank/DDBJ whole genome shotgun (WGS) entry which is preliminary data.</text>
</comment>
<dbReference type="InterPro" id="IPR049453">
    <property type="entry name" value="Memb_transporter_dom"/>
</dbReference>
<evidence type="ECO:0000256" key="4">
    <source>
        <dbReference type="ARBA" id="ARBA00023136"/>
    </source>
</evidence>
<evidence type="ECO:0000313" key="8">
    <source>
        <dbReference type="Proteomes" id="UP000449906"/>
    </source>
</evidence>
<protein>
    <submittedName>
        <fullName evidence="7">FUSC family protein</fullName>
    </submittedName>
</protein>
<comment type="subcellular location">
    <subcellularLocation>
        <location evidence="1">Membrane</location>
        <topology evidence="1">Multi-pass membrane protein</topology>
    </subcellularLocation>
</comment>
<dbReference type="EMBL" id="WBVM01000002">
    <property type="protein sequence ID" value="KAB2809709.1"/>
    <property type="molecule type" value="Genomic_DNA"/>
</dbReference>
<keyword evidence="2 5" id="KW-0812">Transmembrane</keyword>
<dbReference type="Proteomes" id="UP000449906">
    <property type="component" value="Unassembled WGS sequence"/>
</dbReference>
<feature type="transmembrane region" description="Helical" evidence="5">
    <location>
        <begin position="265"/>
        <end position="282"/>
    </location>
</feature>
<name>A0A7J5DWV5_NOCSI</name>
<feature type="transmembrane region" description="Helical" evidence="5">
    <location>
        <begin position="313"/>
        <end position="334"/>
    </location>
</feature>
<evidence type="ECO:0000256" key="2">
    <source>
        <dbReference type="ARBA" id="ARBA00022692"/>
    </source>
</evidence>
<keyword evidence="3 5" id="KW-1133">Transmembrane helix</keyword>
<dbReference type="Pfam" id="PF13515">
    <property type="entry name" value="FUSC_2"/>
    <property type="match status" value="1"/>
</dbReference>
<feature type="transmembrane region" description="Helical" evidence="5">
    <location>
        <begin position="90"/>
        <end position="109"/>
    </location>
</feature>
<evidence type="ECO:0000256" key="5">
    <source>
        <dbReference type="SAM" id="Phobius"/>
    </source>
</evidence>
<keyword evidence="4 5" id="KW-0472">Membrane</keyword>
<gene>
    <name evidence="7" type="ORF">F9L07_21030</name>
</gene>
<proteinExistence type="predicted"/>
<sequence length="339" mass="34412">MARVARVPPPADRRHATRVLLGLLVPGLVLLAVGRPELILYAVLGSFAGMYGRGERPAERLRHQLHGAGMLVTGVALGTTLAATGAGPGVLVGCVTAFATLGSLVTDALRLRPGGPFFGIFALGATASVGADLVSPLGAVLICAATAGWCLGLGIVGAALVTTCSDLYPGVRAGHNTRVVVRTRSYKQALRYALATATAGLTGLALGVEHANWAMAAAAVPLAIVTAGDPIDLRAVVERAGHRIAGTFAGLAVTAVVLLPEPRPAVLALVVMALLFPTELFLSRHHGVALGFFTPLIMIMTELAAPTEPLGLLVARGADTLLGVAAGVAAAALVPGRER</sequence>
<evidence type="ECO:0000256" key="3">
    <source>
        <dbReference type="ARBA" id="ARBA00022989"/>
    </source>
</evidence>